<evidence type="ECO:0000313" key="2">
    <source>
        <dbReference type="Proteomes" id="UP000217348"/>
    </source>
</evidence>
<name>A0A250FYR9_9FLAO</name>
<reference evidence="2" key="1">
    <citation type="submission" date="2017-06" db="EMBL/GenBank/DDBJ databases">
        <title>Capnocytophaga spp. assemblies.</title>
        <authorList>
            <person name="Gulvik C.A."/>
        </authorList>
    </citation>
    <scope>NUCLEOTIDE SEQUENCE [LARGE SCALE GENOMIC DNA]</scope>
    <source>
        <strain evidence="2">H2177</strain>
    </source>
</reference>
<dbReference type="KEGG" id="csto:CGC58_11220"/>
<dbReference type="AlphaFoldDB" id="A0A250FYR9"/>
<gene>
    <name evidence="1" type="ORF">CGC58_11220</name>
</gene>
<organism evidence="1 2">
    <name type="scientific">Capnocytophaga stomatis</name>
    <dbReference type="NCBI Taxonomy" id="1848904"/>
    <lineage>
        <taxon>Bacteria</taxon>
        <taxon>Pseudomonadati</taxon>
        <taxon>Bacteroidota</taxon>
        <taxon>Flavobacteriia</taxon>
        <taxon>Flavobacteriales</taxon>
        <taxon>Flavobacteriaceae</taxon>
        <taxon>Capnocytophaga</taxon>
    </lineage>
</organism>
<sequence>MVILCGSLASISKVINESPVSSNAWVGAAYLYATQTDSSPEVGAIFGVVGTVESSVLGYGAALAWGGPVGLAVGLGVGL</sequence>
<proteinExistence type="predicted"/>
<dbReference type="EMBL" id="CP022387">
    <property type="protein sequence ID" value="ATA90244.1"/>
    <property type="molecule type" value="Genomic_DNA"/>
</dbReference>
<dbReference type="Proteomes" id="UP000217348">
    <property type="component" value="Chromosome"/>
</dbReference>
<evidence type="ECO:0000313" key="1">
    <source>
        <dbReference type="EMBL" id="ATA90244.1"/>
    </source>
</evidence>
<accession>A0A250FYR9</accession>
<protein>
    <submittedName>
        <fullName evidence="1">Uncharacterized protein</fullName>
    </submittedName>
</protein>